<reference evidence="3 4" key="1">
    <citation type="submission" date="2018-06" db="EMBL/GenBank/DDBJ databases">
        <title>Streptacidiphilus pinicola sp. nov., isolated from pine grove soil.</title>
        <authorList>
            <person name="Roh S.G."/>
            <person name="Park S."/>
            <person name="Kim M.-K."/>
            <person name="Yun B.-R."/>
            <person name="Park J."/>
            <person name="Kim M.J."/>
            <person name="Kim Y.S."/>
            <person name="Kim S.B."/>
        </authorList>
    </citation>
    <scope>NUCLEOTIDE SEQUENCE [LARGE SCALE GENOMIC DNA]</scope>
    <source>
        <strain evidence="3 4">MMS16-CNU450</strain>
    </source>
</reference>
<dbReference type="Pfam" id="PF04264">
    <property type="entry name" value="YceI"/>
    <property type="match status" value="1"/>
</dbReference>
<dbReference type="SUPFAM" id="SSF101874">
    <property type="entry name" value="YceI-like"/>
    <property type="match status" value="1"/>
</dbReference>
<comment type="caution">
    <text evidence="3">The sequence shown here is derived from an EMBL/GenBank/DDBJ whole genome shotgun (WGS) entry which is preliminary data.</text>
</comment>
<dbReference type="AlphaFoldDB" id="A0A2X0IPE5"/>
<dbReference type="Proteomes" id="UP000248889">
    <property type="component" value="Unassembled WGS sequence"/>
</dbReference>
<dbReference type="PANTHER" id="PTHR34406">
    <property type="entry name" value="PROTEIN YCEI"/>
    <property type="match status" value="1"/>
</dbReference>
<name>A0A2X0IPE5_9ACTN</name>
<evidence type="ECO:0000313" key="3">
    <source>
        <dbReference type="EMBL" id="RAG85403.1"/>
    </source>
</evidence>
<protein>
    <submittedName>
        <fullName evidence="3">YceI family protein</fullName>
    </submittedName>
</protein>
<proteinExistence type="inferred from homology"/>
<comment type="similarity">
    <text evidence="1">Belongs to the UPF0312 family.</text>
</comment>
<dbReference type="InterPro" id="IPR007372">
    <property type="entry name" value="Lipid/polyisoprenoid-bd_YceI"/>
</dbReference>
<accession>A0A2X0IPE5</accession>
<dbReference type="OrthoDB" id="9811006at2"/>
<dbReference type="RefSeq" id="WP_111500942.1">
    <property type="nucleotide sequence ID" value="NZ_QKYN01000042.1"/>
</dbReference>
<keyword evidence="4" id="KW-1185">Reference proteome</keyword>
<dbReference type="InterPro" id="IPR036761">
    <property type="entry name" value="TTHA0802/YceI-like_sf"/>
</dbReference>
<dbReference type="Gene3D" id="2.40.128.110">
    <property type="entry name" value="Lipid/polyisoprenoid-binding, YceI-like"/>
    <property type="match status" value="1"/>
</dbReference>
<dbReference type="EMBL" id="QKYN01000042">
    <property type="protein sequence ID" value="RAG85403.1"/>
    <property type="molecule type" value="Genomic_DNA"/>
</dbReference>
<gene>
    <name evidence="3" type="ORF">DN069_12155</name>
</gene>
<sequence>MSVTLPAGRYELDPGASEVRIEHRTMWGLVNVKGRFTGLSGAGEIASDGGPASGTLTLAAASLDTGHTKRDVHLRSADFFDTERFPELVFTATEAKPLADGGVEVTGRLTVRDVTEPLTLTGTVTSRTADSVTVAVDTVIDRDRFGLGWNKMGMMKGLTTVAVSATFTRG</sequence>
<evidence type="ECO:0000256" key="1">
    <source>
        <dbReference type="ARBA" id="ARBA00008812"/>
    </source>
</evidence>
<dbReference type="PANTHER" id="PTHR34406:SF1">
    <property type="entry name" value="PROTEIN YCEI"/>
    <property type="match status" value="1"/>
</dbReference>
<feature type="domain" description="Lipid/polyisoprenoid-binding YceI-like" evidence="2">
    <location>
        <begin position="9"/>
        <end position="168"/>
    </location>
</feature>
<dbReference type="SMART" id="SM00867">
    <property type="entry name" value="YceI"/>
    <property type="match status" value="1"/>
</dbReference>
<organism evidence="3 4">
    <name type="scientific">Streptacidiphilus pinicola</name>
    <dbReference type="NCBI Taxonomy" id="2219663"/>
    <lineage>
        <taxon>Bacteria</taxon>
        <taxon>Bacillati</taxon>
        <taxon>Actinomycetota</taxon>
        <taxon>Actinomycetes</taxon>
        <taxon>Kitasatosporales</taxon>
        <taxon>Streptomycetaceae</taxon>
        <taxon>Streptacidiphilus</taxon>
    </lineage>
</organism>
<evidence type="ECO:0000313" key="4">
    <source>
        <dbReference type="Proteomes" id="UP000248889"/>
    </source>
</evidence>
<evidence type="ECO:0000259" key="2">
    <source>
        <dbReference type="SMART" id="SM00867"/>
    </source>
</evidence>